<evidence type="ECO:0000313" key="2">
    <source>
        <dbReference type="EMBL" id="TFD92572.1"/>
    </source>
</evidence>
<dbReference type="AlphaFoldDB" id="A0A4Y8KTS1"/>
<gene>
    <name evidence="2" type="ORF">E2605_18610</name>
</gene>
<protein>
    <submittedName>
        <fullName evidence="2">Uncharacterized protein</fullName>
    </submittedName>
</protein>
<name>A0A4Y8KTS1_9BACT</name>
<sequence length="298" mass="33786">MTKIKQEKEIEQVASASGEINPEPVQSLSDQPEEKEQISEQLGKIGDVVELPSFKIEKQPENIEEFNTELLSLGFSPETLSNIETQYLASLKEPTSKNIGVILLGTNKSLLNLAVTGALSHLRFGYDLLNVDPLEKLSSAIELIMDDEEYSEFVIYPERVFTVSPVTLADIQILKTKGELKSGCGLNDRTIEVCAENKLKTRRISPDCPFYIERSKLVSFIEAFPDLDVDEVDFVSLYYNYFYPNVSALELNWKSDNMVLPIISEKPDIKQIEQWLSGKKFVRLQSDSLIEYFQELLS</sequence>
<evidence type="ECO:0000313" key="3">
    <source>
        <dbReference type="Proteomes" id="UP000297861"/>
    </source>
</evidence>
<feature type="compositionally biased region" description="Basic and acidic residues" evidence="1">
    <location>
        <begin position="1"/>
        <end position="11"/>
    </location>
</feature>
<dbReference type="RefSeq" id="WP_134437530.1">
    <property type="nucleotide sequence ID" value="NZ_SOML01000017.1"/>
</dbReference>
<evidence type="ECO:0000256" key="1">
    <source>
        <dbReference type="SAM" id="MobiDB-lite"/>
    </source>
</evidence>
<keyword evidence="3" id="KW-1185">Reference proteome</keyword>
<organism evidence="2 3">
    <name type="scientific">Dysgonomonas capnocytophagoides</name>
    <dbReference type="NCBI Taxonomy" id="45254"/>
    <lineage>
        <taxon>Bacteria</taxon>
        <taxon>Pseudomonadati</taxon>
        <taxon>Bacteroidota</taxon>
        <taxon>Bacteroidia</taxon>
        <taxon>Bacteroidales</taxon>
        <taxon>Dysgonomonadaceae</taxon>
        <taxon>Dysgonomonas</taxon>
    </lineage>
</organism>
<proteinExistence type="predicted"/>
<comment type="caution">
    <text evidence="2">The sequence shown here is derived from an EMBL/GenBank/DDBJ whole genome shotgun (WGS) entry which is preliminary data.</text>
</comment>
<reference evidence="2 3" key="1">
    <citation type="submission" date="2019-03" db="EMBL/GenBank/DDBJ databases">
        <title>San Antonio Military Medical Center submission to MRSN (WRAIR), pending publication.</title>
        <authorList>
            <person name="Blyth D.M."/>
            <person name="Mccarthy S.L."/>
            <person name="Schall S.E."/>
            <person name="Stam J.A."/>
            <person name="Ong A.C."/>
            <person name="Mcgann P.T."/>
        </authorList>
    </citation>
    <scope>NUCLEOTIDE SEQUENCE [LARGE SCALE GENOMIC DNA]</scope>
    <source>
        <strain evidence="2 3">MRSN571793</strain>
    </source>
</reference>
<dbReference type="EMBL" id="SOML01000017">
    <property type="protein sequence ID" value="TFD92572.1"/>
    <property type="molecule type" value="Genomic_DNA"/>
</dbReference>
<feature type="region of interest" description="Disordered" evidence="1">
    <location>
        <begin position="1"/>
        <end position="39"/>
    </location>
</feature>
<accession>A0A4Y8KTS1</accession>
<dbReference type="Proteomes" id="UP000297861">
    <property type="component" value="Unassembled WGS sequence"/>
</dbReference>